<keyword evidence="9" id="KW-1185">Reference proteome</keyword>
<evidence type="ECO:0000259" key="7">
    <source>
        <dbReference type="PROSITE" id="PS50240"/>
    </source>
</evidence>
<dbReference type="EMBL" id="JASPKY010000087">
    <property type="protein sequence ID" value="KAK9738427.1"/>
    <property type="molecule type" value="Genomic_DNA"/>
</dbReference>
<dbReference type="GO" id="GO:0006508">
    <property type="term" value="P:proteolysis"/>
    <property type="evidence" value="ECO:0007669"/>
    <property type="project" value="UniProtKB-KW"/>
</dbReference>
<evidence type="ECO:0000313" key="8">
    <source>
        <dbReference type="EMBL" id="KAK9738427.1"/>
    </source>
</evidence>
<protein>
    <submittedName>
        <fullName evidence="8">Trypsin</fullName>
    </submittedName>
</protein>
<feature type="signal peptide" evidence="6">
    <location>
        <begin position="1"/>
        <end position="15"/>
    </location>
</feature>
<dbReference type="SMART" id="SM00020">
    <property type="entry name" value="Tryp_SPc"/>
    <property type="match status" value="1"/>
</dbReference>
<dbReference type="Gene3D" id="2.40.10.10">
    <property type="entry name" value="Trypsin-like serine proteases"/>
    <property type="match status" value="1"/>
</dbReference>
<keyword evidence="4" id="KW-0720">Serine protease</keyword>
<accession>A0AAW1LX49</accession>
<evidence type="ECO:0000256" key="6">
    <source>
        <dbReference type="SAM" id="SignalP"/>
    </source>
</evidence>
<dbReference type="InterPro" id="IPR001254">
    <property type="entry name" value="Trypsin_dom"/>
</dbReference>
<keyword evidence="2" id="KW-0645">Protease</keyword>
<comment type="caution">
    <text evidence="8">The sequence shown here is derived from an EMBL/GenBank/DDBJ whole genome shotgun (WGS) entry which is preliminary data.</text>
</comment>
<comment type="similarity">
    <text evidence="1">Belongs to the peptidase S1 family.</text>
</comment>
<dbReference type="SUPFAM" id="SSF50494">
    <property type="entry name" value="Trypsin-like serine proteases"/>
    <property type="match status" value="1"/>
</dbReference>
<dbReference type="PANTHER" id="PTHR24276">
    <property type="entry name" value="POLYSERASE-RELATED"/>
    <property type="match status" value="1"/>
</dbReference>
<sequence>MWYFTLLFVTSGVYTAQTTLSQFPYLVRIQCTDPKVICAGSLLNEETILTAGRCVANCPTENIVVIAGSEEYDLNFREEISKVTQLYDGRNSLSGDDIAIICLKSRLQYSERIQPISIASRRYPLGTQGVISGWGRALPNTLRYTKVKLVSNRYCKYFYPVPHEKKICTAESSTSAHMGNDGGPLVVENEVVGLILGKGSDYTPRLYVDVYLYRNFIKENMCNIPYNQNSAQHNTTLSTYQ</sequence>
<feature type="chain" id="PRO_5043912268" evidence="6">
    <location>
        <begin position="16"/>
        <end position="241"/>
    </location>
</feature>
<keyword evidence="3" id="KW-0378">Hydrolase</keyword>
<dbReference type="Proteomes" id="UP001458880">
    <property type="component" value="Unassembled WGS sequence"/>
</dbReference>
<dbReference type="InterPro" id="IPR043504">
    <property type="entry name" value="Peptidase_S1_PA_chymotrypsin"/>
</dbReference>
<dbReference type="InterPro" id="IPR001314">
    <property type="entry name" value="Peptidase_S1A"/>
</dbReference>
<dbReference type="FunFam" id="2.40.10.10:FF:000068">
    <property type="entry name" value="transmembrane protease serine 2"/>
    <property type="match status" value="1"/>
</dbReference>
<dbReference type="PANTHER" id="PTHR24276:SF98">
    <property type="entry name" value="FI18310P1-RELATED"/>
    <property type="match status" value="1"/>
</dbReference>
<name>A0AAW1LX49_POPJA</name>
<reference evidence="8 9" key="1">
    <citation type="journal article" date="2024" name="BMC Genomics">
        <title>De novo assembly and annotation of Popillia japonica's genome with initial clues to its potential as an invasive pest.</title>
        <authorList>
            <person name="Cucini C."/>
            <person name="Boschi S."/>
            <person name="Funari R."/>
            <person name="Cardaioli E."/>
            <person name="Iannotti N."/>
            <person name="Marturano G."/>
            <person name="Paoli F."/>
            <person name="Bruttini M."/>
            <person name="Carapelli A."/>
            <person name="Frati F."/>
            <person name="Nardi F."/>
        </authorList>
    </citation>
    <scope>NUCLEOTIDE SEQUENCE [LARGE SCALE GENOMIC DNA]</scope>
    <source>
        <strain evidence="8">DMR45628</strain>
    </source>
</reference>
<dbReference type="PRINTS" id="PR00722">
    <property type="entry name" value="CHYMOTRYPSIN"/>
</dbReference>
<dbReference type="AlphaFoldDB" id="A0AAW1LX49"/>
<dbReference type="Pfam" id="PF00089">
    <property type="entry name" value="Trypsin"/>
    <property type="match status" value="1"/>
</dbReference>
<keyword evidence="6" id="KW-0732">Signal</keyword>
<evidence type="ECO:0000256" key="5">
    <source>
        <dbReference type="ARBA" id="ARBA00023157"/>
    </source>
</evidence>
<dbReference type="GO" id="GO:0004252">
    <property type="term" value="F:serine-type endopeptidase activity"/>
    <property type="evidence" value="ECO:0007669"/>
    <property type="project" value="InterPro"/>
</dbReference>
<evidence type="ECO:0000313" key="9">
    <source>
        <dbReference type="Proteomes" id="UP001458880"/>
    </source>
</evidence>
<evidence type="ECO:0000256" key="3">
    <source>
        <dbReference type="ARBA" id="ARBA00022801"/>
    </source>
</evidence>
<dbReference type="CDD" id="cd00190">
    <property type="entry name" value="Tryp_SPc"/>
    <property type="match status" value="1"/>
</dbReference>
<evidence type="ECO:0000256" key="4">
    <source>
        <dbReference type="ARBA" id="ARBA00022825"/>
    </source>
</evidence>
<feature type="domain" description="Peptidase S1" evidence="7">
    <location>
        <begin position="9"/>
        <end position="222"/>
    </location>
</feature>
<gene>
    <name evidence="8" type="ORF">QE152_g9899</name>
</gene>
<dbReference type="InterPro" id="IPR050430">
    <property type="entry name" value="Peptidase_S1"/>
</dbReference>
<evidence type="ECO:0000256" key="2">
    <source>
        <dbReference type="ARBA" id="ARBA00022670"/>
    </source>
</evidence>
<dbReference type="PROSITE" id="PS50240">
    <property type="entry name" value="TRYPSIN_DOM"/>
    <property type="match status" value="1"/>
</dbReference>
<dbReference type="InterPro" id="IPR009003">
    <property type="entry name" value="Peptidase_S1_PA"/>
</dbReference>
<keyword evidence="5" id="KW-1015">Disulfide bond</keyword>
<proteinExistence type="inferred from homology"/>
<organism evidence="8 9">
    <name type="scientific">Popillia japonica</name>
    <name type="common">Japanese beetle</name>
    <dbReference type="NCBI Taxonomy" id="7064"/>
    <lineage>
        <taxon>Eukaryota</taxon>
        <taxon>Metazoa</taxon>
        <taxon>Ecdysozoa</taxon>
        <taxon>Arthropoda</taxon>
        <taxon>Hexapoda</taxon>
        <taxon>Insecta</taxon>
        <taxon>Pterygota</taxon>
        <taxon>Neoptera</taxon>
        <taxon>Endopterygota</taxon>
        <taxon>Coleoptera</taxon>
        <taxon>Polyphaga</taxon>
        <taxon>Scarabaeiformia</taxon>
        <taxon>Scarabaeidae</taxon>
        <taxon>Rutelinae</taxon>
        <taxon>Popillia</taxon>
    </lineage>
</organism>
<evidence type="ECO:0000256" key="1">
    <source>
        <dbReference type="ARBA" id="ARBA00007664"/>
    </source>
</evidence>